<dbReference type="EMBL" id="ARXX01000037">
    <property type="protein sequence ID" value="MBF5057128.1"/>
    <property type="molecule type" value="Genomic_DNA"/>
</dbReference>
<dbReference type="CDD" id="cd03443">
    <property type="entry name" value="PaaI_thioesterase"/>
    <property type="match status" value="1"/>
</dbReference>
<dbReference type="Gene3D" id="3.10.129.10">
    <property type="entry name" value="Hotdog Thioesterase"/>
    <property type="match status" value="1"/>
</dbReference>
<dbReference type="NCBIfam" id="TIGR00369">
    <property type="entry name" value="unchar_dom_1"/>
    <property type="match status" value="1"/>
</dbReference>
<dbReference type="PANTHER" id="PTHR42856">
    <property type="entry name" value="ACYL-COENZYME A THIOESTERASE PAAI"/>
    <property type="match status" value="1"/>
</dbReference>
<dbReference type="InterPro" id="IPR006683">
    <property type="entry name" value="Thioestr_dom"/>
</dbReference>
<keyword evidence="4" id="KW-1185">Reference proteome</keyword>
<evidence type="ECO:0000313" key="4">
    <source>
        <dbReference type="Proteomes" id="UP000662703"/>
    </source>
</evidence>
<dbReference type="Proteomes" id="UP000662703">
    <property type="component" value="Unassembled WGS sequence"/>
</dbReference>
<accession>A0ABS0ASM1</accession>
<organism evidence="3 4">
    <name type="scientific">Alloalcanivorax profundimaris</name>
    <dbReference type="NCBI Taxonomy" id="2735259"/>
    <lineage>
        <taxon>Bacteria</taxon>
        <taxon>Pseudomonadati</taxon>
        <taxon>Pseudomonadota</taxon>
        <taxon>Gammaproteobacteria</taxon>
        <taxon>Oceanospirillales</taxon>
        <taxon>Alcanivoracaceae</taxon>
        <taxon>Alloalcanivorax</taxon>
    </lineage>
</organism>
<keyword evidence="1" id="KW-0378">Hydrolase</keyword>
<comment type="caution">
    <text evidence="3">The sequence shown here is derived from an EMBL/GenBank/DDBJ whole genome shotgun (WGS) entry which is preliminary data.</text>
</comment>
<name>A0ABS0ASM1_9GAMM</name>
<gene>
    <name evidence="3" type="ORF">Y5W_02422</name>
</gene>
<evidence type="ECO:0000313" key="3">
    <source>
        <dbReference type="EMBL" id="MBF5057128.1"/>
    </source>
</evidence>
<dbReference type="Pfam" id="PF03061">
    <property type="entry name" value="4HBT"/>
    <property type="match status" value="1"/>
</dbReference>
<evidence type="ECO:0000256" key="1">
    <source>
        <dbReference type="ARBA" id="ARBA00022801"/>
    </source>
</evidence>
<dbReference type="PANTHER" id="PTHR42856:SF1">
    <property type="entry name" value="ACYL-COENZYME A THIOESTERASE PAAI"/>
    <property type="match status" value="1"/>
</dbReference>
<dbReference type="InterPro" id="IPR003736">
    <property type="entry name" value="PAAI_dom"/>
</dbReference>
<sequence length="133" mass="14086">MQALGERVLQAQPFSRFLGARLDRFVEGEAQLSLALKPEFLQQHGRPHGGVLSYLADNALTFAGGSLYGDGLTLEFKINYVKAAKGDTLVARARVESAGRQAAVCRCDLFSVADDGAETLCAVAQGTIMAPAA</sequence>
<dbReference type="InterPro" id="IPR029069">
    <property type="entry name" value="HotDog_dom_sf"/>
</dbReference>
<feature type="domain" description="Thioesterase" evidence="2">
    <location>
        <begin position="45"/>
        <end position="111"/>
    </location>
</feature>
<dbReference type="InterPro" id="IPR052723">
    <property type="entry name" value="Acyl-CoA_thioesterase_PaaI"/>
</dbReference>
<proteinExistence type="predicted"/>
<protein>
    <recommendedName>
        <fullName evidence="2">Thioesterase domain-containing protein</fullName>
    </recommendedName>
</protein>
<reference evidence="3 4" key="1">
    <citation type="submission" date="2012-09" db="EMBL/GenBank/DDBJ databases">
        <title>Genome Sequence of alkane-degrading Bacterium Alcanivorax sp. 521-1.</title>
        <authorList>
            <person name="Lai Q."/>
            <person name="Shao Z."/>
        </authorList>
    </citation>
    <scope>NUCLEOTIDE SEQUENCE [LARGE SCALE GENOMIC DNA]</scope>
    <source>
        <strain evidence="3 4">521-1</strain>
    </source>
</reference>
<dbReference type="SUPFAM" id="SSF54637">
    <property type="entry name" value="Thioesterase/thiol ester dehydrase-isomerase"/>
    <property type="match status" value="1"/>
</dbReference>
<evidence type="ECO:0000259" key="2">
    <source>
        <dbReference type="Pfam" id="PF03061"/>
    </source>
</evidence>